<keyword evidence="7" id="KW-1185">Reference proteome</keyword>
<feature type="region of interest" description="Disordered" evidence="5">
    <location>
        <begin position="450"/>
        <end position="471"/>
    </location>
</feature>
<dbReference type="SUPFAM" id="SSF48403">
    <property type="entry name" value="Ankyrin repeat"/>
    <property type="match status" value="1"/>
</dbReference>
<dbReference type="PROSITE" id="PS50088">
    <property type="entry name" value="ANK_REPEAT"/>
    <property type="match status" value="3"/>
</dbReference>
<dbReference type="InterPro" id="IPR002110">
    <property type="entry name" value="Ankyrin_rpt"/>
</dbReference>
<accession>A0A7K6UWD2</accession>
<dbReference type="PROSITE" id="PS50297">
    <property type="entry name" value="ANK_REP_REGION"/>
    <property type="match status" value="1"/>
</dbReference>
<sequence>MDEATELELGGNSLLKAVWLGRLRLTRLLLEGGAYINESNEKGETALMVACITTHVDQQSIHKAKMVKYLLDNKADPNIQDKSGKTALMHACIRGAGGDVVSLLLDSGADPSLEDHSGASALVHAINAEDKPVLQHLLNACRAKGKEVIIITMDTSASGTKTAKQYLNVAPALEFKERAPLEEGTAPSSAHLKTPTSAPSPAEQESGSLAPHPSHAGDAEPPSPGQRAGPARRAHLPRLKRLRSEPWGLVAPSVLAASAHRDDSEVLVGIGDLSLSKKPSLTRSSSSSKGRDPSLFPPVDEQALGPLAWKATHEKSPVTHPCLSRSITVPEEPESTSPATSSATGMDWWRPGTEHNGDCQATEAGKGPSERRKLSGSHLALLGGSCESPSGSASTSPSTGRRRPPGLLERRGSGTLLLDHISHTRPGYLPPLNVNPNPPIPDIGSSKAPSPLAAGLKPLVPLTPSSPRRGDLRAHRKLLRRHSMQAEQMRHLSDFEEVVAQ</sequence>
<feature type="repeat" description="ANK" evidence="4">
    <location>
        <begin position="9"/>
        <end position="41"/>
    </location>
</feature>
<dbReference type="Proteomes" id="UP000579558">
    <property type="component" value="Unassembled WGS sequence"/>
</dbReference>
<organism evidence="6 7">
    <name type="scientific">Notiomystis cincta</name>
    <dbReference type="NCBI Taxonomy" id="366454"/>
    <lineage>
        <taxon>Eukaryota</taxon>
        <taxon>Metazoa</taxon>
        <taxon>Chordata</taxon>
        <taxon>Craniata</taxon>
        <taxon>Vertebrata</taxon>
        <taxon>Euteleostomi</taxon>
        <taxon>Archelosauria</taxon>
        <taxon>Archosauria</taxon>
        <taxon>Dinosauria</taxon>
        <taxon>Saurischia</taxon>
        <taxon>Theropoda</taxon>
        <taxon>Coelurosauria</taxon>
        <taxon>Aves</taxon>
        <taxon>Neognathae</taxon>
        <taxon>Neoaves</taxon>
        <taxon>Telluraves</taxon>
        <taxon>Australaves</taxon>
        <taxon>Passeriformes</taxon>
        <taxon>Notiomystidae</taxon>
        <taxon>Notiomystis</taxon>
    </lineage>
</organism>
<evidence type="ECO:0000256" key="3">
    <source>
        <dbReference type="ARBA" id="ARBA00023043"/>
    </source>
</evidence>
<evidence type="ECO:0000256" key="2">
    <source>
        <dbReference type="ARBA" id="ARBA00022737"/>
    </source>
</evidence>
<comment type="caution">
    <text evidence="6">The sequence shown here is derived from an EMBL/GenBank/DDBJ whole genome shotgun (WGS) entry which is preliminary data.</text>
</comment>
<feature type="compositionally biased region" description="Low complexity" evidence="5">
    <location>
        <begin position="335"/>
        <end position="344"/>
    </location>
</feature>
<dbReference type="AlphaFoldDB" id="A0A7K6UWD2"/>
<feature type="repeat" description="ANK" evidence="4">
    <location>
        <begin position="83"/>
        <end position="116"/>
    </location>
</feature>
<keyword evidence="3 4" id="KW-0040">ANK repeat</keyword>
<dbReference type="EMBL" id="VZRX01002650">
    <property type="protein sequence ID" value="NWX26580.1"/>
    <property type="molecule type" value="Genomic_DNA"/>
</dbReference>
<comment type="similarity">
    <text evidence="1">Belongs to the ANKRD34 family.</text>
</comment>
<feature type="repeat" description="ANK" evidence="4">
    <location>
        <begin position="42"/>
        <end position="82"/>
    </location>
</feature>
<evidence type="ECO:0000256" key="4">
    <source>
        <dbReference type="PROSITE-ProRule" id="PRU00023"/>
    </source>
</evidence>
<feature type="non-terminal residue" evidence="6">
    <location>
        <position position="501"/>
    </location>
</feature>
<feature type="region of interest" description="Disordered" evidence="5">
    <location>
        <begin position="181"/>
        <end position="232"/>
    </location>
</feature>
<feature type="region of interest" description="Disordered" evidence="5">
    <location>
        <begin position="326"/>
        <end position="411"/>
    </location>
</feature>
<feature type="compositionally biased region" description="Low complexity" evidence="5">
    <location>
        <begin position="276"/>
        <end position="288"/>
    </location>
</feature>
<dbReference type="InterPro" id="IPR042637">
    <property type="entry name" value="AN34A/B/C"/>
</dbReference>
<evidence type="ECO:0000313" key="6">
    <source>
        <dbReference type="EMBL" id="NWX26580.1"/>
    </source>
</evidence>
<dbReference type="Pfam" id="PF12796">
    <property type="entry name" value="Ank_2"/>
    <property type="match status" value="1"/>
</dbReference>
<name>A0A7K6UWD2_9PASS</name>
<protein>
    <submittedName>
        <fullName evidence="6">AN34C protein</fullName>
    </submittedName>
</protein>
<evidence type="ECO:0000313" key="7">
    <source>
        <dbReference type="Proteomes" id="UP000579558"/>
    </source>
</evidence>
<dbReference type="PANTHER" id="PTHR24156">
    <property type="entry name" value="ANK_REP_REGION DOMAIN-CONTAINING PROTEIN"/>
    <property type="match status" value="1"/>
</dbReference>
<dbReference type="PANTHER" id="PTHR24156:SF6">
    <property type="entry name" value="ANKYRIN REPEAT DOMAIN 34C"/>
    <property type="match status" value="1"/>
</dbReference>
<feature type="compositionally biased region" description="Polar residues" evidence="5">
    <location>
        <begin position="194"/>
        <end position="207"/>
    </location>
</feature>
<dbReference type="InterPro" id="IPR036770">
    <property type="entry name" value="Ankyrin_rpt-contain_sf"/>
</dbReference>
<gene>
    <name evidence="6" type="primary">Ankrd34c</name>
    <name evidence="6" type="ORF">NOTCIN_R05272</name>
</gene>
<evidence type="ECO:0000256" key="5">
    <source>
        <dbReference type="SAM" id="MobiDB-lite"/>
    </source>
</evidence>
<reference evidence="6 7" key="1">
    <citation type="submission" date="2019-09" db="EMBL/GenBank/DDBJ databases">
        <title>Bird 10,000 Genomes (B10K) Project - Family phase.</title>
        <authorList>
            <person name="Zhang G."/>
        </authorList>
    </citation>
    <scope>NUCLEOTIDE SEQUENCE [LARGE SCALE GENOMIC DNA]</scope>
    <source>
        <strain evidence="6">B10K-DU-029-75</strain>
    </source>
</reference>
<dbReference type="SMART" id="SM00248">
    <property type="entry name" value="ANK"/>
    <property type="match status" value="4"/>
</dbReference>
<feature type="compositionally biased region" description="Low complexity" evidence="5">
    <location>
        <begin position="376"/>
        <end position="399"/>
    </location>
</feature>
<dbReference type="Gene3D" id="1.25.40.20">
    <property type="entry name" value="Ankyrin repeat-containing domain"/>
    <property type="match status" value="1"/>
</dbReference>
<feature type="non-terminal residue" evidence="6">
    <location>
        <position position="1"/>
    </location>
</feature>
<feature type="region of interest" description="Disordered" evidence="5">
    <location>
        <begin position="276"/>
        <end position="300"/>
    </location>
</feature>
<keyword evidence="2" id="KW-0677">Repeat</keyword>
<evidence type="ECO:0000256" key="1">
    <source>
        <dbReference type="ARBA" id="ARBA00010029"/>
    </source>
</evidence>
<proteinExistence type="inferred from homology"/>
<dbReference type="OrthoDB" id="341259at2759"/>